<keyword evidence="1 3" id="KW-0396">Initiation factor</keyword>
<dbReference type="STRING" id="1673428.CPM_1900"/>
<evidence type="ECO:0000313" key="7">
    <source>
        <dbReference type="Proteomes" id="UP000195607"/>
    </source>
</evidence>
<dbReference type="Proteomes" id="UP000187822">
    <property type="component" value="Chromosome I"/>
</dbReference>
<dbReference type="PANTHER" id="PTHR10784">
    <property type="entry name" value="TRANSLATION INITIATION FACTOR 6"/>
    <property type="match status" value="1"/>
</dbReference>
<dbReference type="EMBL" id="LT671858">
    <property type="protein sequence ID" value="SIM87944.1"/>
    <property type="molecule type" value="Genomic_DNA"/>
</dbReference>
<dbReference type="Pfam" id="PF01912">
    <property type="entry name" value="eIF-6"/>
    <property type="match status" value="1"/>
</dbReference>
<dbReference type="Proteomes" id="UP000195607">
    <property type="component" value="Chromosome I"/>
</dbReference>
<reference evidence="4 7" key="1">
    <citation type="submission" date="2016-04" db="EMBL/GenBank/DDBJ databases">
        <authorList>
            <person name="Evans L.H."/>
            <person name="Alamgir A."/>
            <person name="Owens N."/>
            <person name="Weber N.D."/>
            <person name="Virtaneva K."/>
            <person name="Barbian K."/>
            <person name="Babar A."/>
            <person name="Rosenke K."/>
        </authorList>
    </citation>
    <scope>NUCLEOTIDE SEQUENCE [LARGE SCALE GENOMIC DNA]</scope>
    <source>
        <strain evidence="4">S5</strain>
        <strain evidence="7">S5(T) (JCM 30642 \VKM B-2941)</strain>
    </source>
</reference>
<dbReference type="RefSeq" id="WP_021789667.1">
    <property type="nucleotide sequence ID" value="NZ_LT671858.1"/>
</dbReference>
<evidence type="ECO:0000256" key="2">
    <source>
        <dbReference type="ARBA" id="ARBA00022917"/>
    </source>
</evidence>
<organism evidence="4 7">
    <name type="scientific">Cuniculiplasma divulgatum</name>
    <dbReference type="NCBI Taxonomy" id="1673428"/>
    <lineage>
        <taxon>Archaea</taxon>
        <taxon>Methanobacteriati</taxon>
        <taxon>Thermoplasmatota</taxon>
        <taxon>Thermoplasmata</taxon>
        <taxon>Thermoplasmatales</taxon>
        <taxon>Cuniculiplasmataceae</taxon>
        <taxon>Cuniculiplasma</taxon>
    </lineage>
</organism>
<keyword evidence="6" id="KW-1185">Reference proteome</keyword>
<dbReference type="PIRSF" id="PIRSF006413">
    <property type="entry name" value="IF-6"/>
    <property type="match status" value="1"/>
</dbReference>
<dbReference type="NCBIfam" id="TIGR00323">
    <property type="entry name" value="eIF-6"/>
    <property type="match status" value="1"/>
</dbReference>
<name>A0A1N5WRX5_9ARCH</name>
<comment type="similarity">
    <text evidence="3">Belongs to the eIF-6 family.</text>
</comment>
<dbReference type="GO" id="GO:0043022">
    <property type="term" value="F:ribosome binding"/>
    <property type="evidence" value="ECO:0007669"/>
    <property type="project" value="InterPro"/>
</dbReference>
<protein>
    <recommendedName>
        <fullName evidence="3">Translation initiation factor 6</fullName>
        <shortName evidence="3">aIF-6</shortName>
    </recommendedName>
</protein>
<dbReference type="GO" id="GO:0042256">
    <property type="term" value="P:cytosolic ribosome assembly"/>
    <property type="evidence" value="ECO:0007669"/>
    <property type="project" value="InterPro"/>
</dbReference>
<dbReference type="SUPFAM" id="SSF55909">
    <property type="entry name" value="Pentein"/>
    <property type="match status" value="1"/>
</dbReference>
<keyword evidence="2 3" id="KW-0648">Protein biosynthesis</keyword>
<dbReference type="GO" id="GO:0003743">
    <property type="term" value="F:translation initiation factor activity"/>
    <property type="evidence" value="ECO:0007669"/>
    <property type="project" value="UniProtKB-UniRule"/>
</dbReference>
<dbReference type="GeneID" id="41589198"/>
<dbReference type="EMBL" id="LT719092">
    <property type="protein sequence ID" value="SJK85675.1"/>
    <property type="molecule type" value="Genomic_DNA"/>
</dbReference>
<proteinExistence type="inferred from homology"/>
<dbReference type="Gene3D" id="3.75.10.10">
    <property type="entry name" value="L-arginine/glycine Amidinotransferase, Chain A"/>
    <property type="match status" value="1"/>
</dbReference>
<dbReference type="AlphaFoldDB" id="A0A1N5WRX5"/>
<evidence type="ECO:0000256" key="1">
    <source>
        <dbReference type="ARBA" id="ARBA00022540"/>
    </source>
</evidence>
<evidence type="ECO:0000313" key="5">
    <source>
        <dbReference type="EMBL" id="SJK85675.1"/>
    </source>
</evidence>
<evidence type="ECO:0000256" key="3">
    <source>
        <dbReference type="HAMAP-Rule" id="MF_00032"/>
    </source>
</evidence>
<accession>A0A1N5WRX5</accession>
<gene>
    <name evidence="3" type="primary">eif6</name>
    <name evidence="5" type="ORF">CPM_1900</name>
    <name evidence="4" type="ORF">CSP5_1962</name>
</gene>
<comment type="function">
    <text evidence="3">Binds to the 50S ribosomal subunit and prevents its association with the 30S ribosomal subunit to form the 70S initiation complex.</text>
</comment>
<reference evidence="5" key="3">
    <citation type="submission" date="2016-06" db="EMBL/GenBank/DDBJ databases">
        <authorList>
            <person name="Olsen C.W."/>
            <person name="Carey S."/>
            <person name="Hinshaw L."/>
            <person name="Karasin A.I."/>
        </authorList>
    </citation>
    <scope>NUCLEOTIDE SEQUENCE [LARGE SCALE GENOMIC DNA]</scope>
    <source>
        <strain evidence="5">PM4</strain>
    </source>
</reference>
<evidence type="ECO:0000313" key="6">
    <source>
        <dbReference type="Proteomes" id="UP000187822"/>
    </source>
</evidence>
<dbReference type="HAMAP" id="MF_00032">
    <property type="entry name" value="eIF_6"/>
    <property type="match status" value="1"/>
</dbReference>
<sequence>MIKKLSLFENNYIGLYLRTWDDMVLVPSSLEDSEIEAIQESLQVDIRKSRMDDSGMYGIFSVMNSNGIIISGMYRNKDIDFDTGQRNVLFLKDMINAVGNDIVANDHGAMVHEDFSKKSVMAIEDALGVETIQGTIGGFPTVGSSSVLTSKGMIVNPETTDDEIEILKDFFKVSVKLGTANFGSPMVGSSIVANKNGIIVGNDTTSIELTAIDDILS</sequence>
<dbReference type="KEGG" id="cdiv:CPM_1900"/>
<reference evidence="6" key="2">
    <citation type="submission" date="2016-06" db="EMBL/GenBank/DDBJ databases">
        <authorList>
            <person name="Toshchakov V.S."/>
        </authorList>
    </citation>
    <scope>NUCLEOTIDE SEQUENCE [LARGE SCALE GENOMIC DNA]</scope>
    <source>
        <strain>PM4 (JCM 30641</strain>
        <strain evidence="6">\VKM B-2940)</strain>
    </source>
</reference>
<dbReference type="InterPro" id="IPR002769">
    <property type="entry name" value="eIF6"/>
</dbReference>
<dbReference type="SMART" id="SM00654">
    <property type="entry name" value="eIF6"/>
    <property type="match status" value="1"/>
</dbReference>
<dbReference type="OrthoDB" id="33582at2157"/>
<evidence type="ECO:0000313" key="4">
    <source>
        <dbReference type="EMBL" id="SIM87944.1"/>
    </source>
</evidence>